<dbReference type="RefSeq" id="WP_089974296.1">
    <property type="nucleotide sequence ID" value="NZ_FNJW01000002.1"/>
</dbReference>
<dbReference type="InterPro" id="IPR008571">
    <property type="entry name" value="HerA-like"/>
</dbReference>
<evidence type="ECO:0000313" key="3">
    <source>
        <dbReference type="Proteomes" id="UP000199481"/>
    </source>
</evidence>
<organism evidence="2 3">
    <name type="scientific">Carnobacterium viridans</name>
    <dbReference type="NCBI Taxonomy" id="174587"/>
    <lineage>
        <taxon>Bacteria</taxon>
        <taxon>Bacillati</taxon>
        <taxon>Bacillota</taxon>
        <taxon>Bacilli</taxon>
        <taxon>Lactobacillales</taxon>
        <taxon>Carnobacteriaceae</taxon>
        <taxon>Carnobacterium</taxon>
    </lineage>
</organism>
<reference evidence="3" key="1">
    <citation type="submission" date="2016-10" db="EMBL/GenBank/DDBJ databases">
        <authorList>
            <person name="Varghese N."/>
            <person name="Submissions S."/>
        </authorList>
    </citation>
    <scope>NUCLEOTIDE SEQUENCE [LARGE SCALE GENOMIC DNA]</scope>
    <source>
        <strain evidence="3">MPL-11</strain>
    </source>
</reference>
<dbReference type="PANTHER" id="PTHR42957">
    <property type="entry name" value="HELICASE MJ1565-RELATED"/>
    <property type="match status" value="1"/>
</dbReference>
<dbReference type="SUPFAM" id="SSF52540">
    <property type="entry name" value="P-loop containing nucleoside triphosphate hydrolases"/>
    <property type="match status" value="1"/>
</dbReference>
<protein>
    <recommendedName>
        <fullName evidence="1">Helicase HerA central domain-containing protein</fullName>
    </recommendedName>
</protein>
<dbReference type="EMBL" id="FNJW01000002">
    <property type="protein sequence ID" value="SDQ02539.1"/>
    <property type="molecule type" value="Genomic_DNA"/>
</dbReference>
<evidence type="ECO:0000259" key="1">
    <source>
        <dbReference type="Pfam" id="PF01935"/>
    </source>
</evidence>
<sequence length="631" mass="72103">MKKFDDFAPQIGFVTKVDGLTCIIAAFDYMNDPTIIHNGKVIKNITVNSFVVINQGFTKIIGKVISESIIDHQLSTDIAKKLFHDSRYQKNSIVRNIDTQIVGYIENKVFVSGSKYIPMIGNLATIPDPDVINQIYINSYSSLFDEKTESISIGNTVNENIRINLPINDFFASHIGIFGNTGSGKSNTLHQLYTSLFSKIDFGRIVNKSTFLVIDFNGEYTGAASFGLLPEQKHIYKLSTRENRQSRLPIKRSFLMDPDILSMLFRATEQTQKPFMKRVISGWKKYEDNSDSLTNWIKSIILNVLQSEPSNVLLDFMRGVLSTLIPLSSEESILLDKINSVYIFDKNEKKYAYAPSLGQWIIQAGGLTDLQRQDLKVDVICEYLRIQFHELDFFDELEIRAKLRIISDIIYRRVDFTNISPIINRIESEKEQWKKVLHVTDEETLAVNSTDKLVHIISLRECNIEIKKMVPLLLAKLTFENAKNFNDNSSFHLIVDEAHNILSSQSSRESESWKDYRLELFEEIIKEGRKFSYFLTISSQRPADISATILSQAHNFFIHRLVNEKDLAILNNTISTLDRVSRQNIPLLSPGICIITGTAMAMPITVQVHFNKNKDLRPNSDTIDLIKLWGE</sequence>
<name>A0A1H0XIC8_9LACT</name>
<dbReference type="Pfam" id="PF01935">
    <property type="entry name" value="DUF87"/>
    <property type="match status" value="1"/>
</dbReference>
<dbReference type="OrthoDB" id="9806951at2"/>
<dbReference type="PANTHER" id="PTHR42957:SF1">
    <property type="entry name" value="HELICASE MJ1565-RELATED"/>
    <property type="match status" value="1"/>
</dbReference>
<keyword evidence="3" id="KW-1185">Reference proteome</keyword>
<accession>A0A1H0XIC8</accession>
<proteinExistence type="predicted"/>
<dbReference type="Proteomes" id="UP000199481">
    <property type="component" value="Unassembled WGS sequence"/>
</dbReference>
<evidence type="ECO:0000313" key="2">
    <source>
        <dbReference type="EMBL" id="SDQ02539.1"/>
    </source>
</evidence>
<dbReference type="Gene3D" id="3.40.50.300">
    <property type="entry name" value="P-loop containing nucleotide triphosphate hydrolases"/>
    <property type="match status" value="2"/>
</dbReference>
<dbReference type="InterPro" id="IPR027417">
    <property type="entry name" value="P-loop_NTPase"/>
</dbReference>
<feature type="domain" description="Helicase HerA central" evidence="1">
    <location>
        <begin position="151"/>
        <end position="328"/>
    </location>
</feature>
<dbReference type="AlphaFoldDB" id="A0A1H0XIC8"/>
<gene>
    <name evidence="2" type="ORF">SAMN04487752_0047</name>
</gene>
<dbReference type="InterPro" id="IPR002789">
    <property type="entry name" value="HerA_central"/>
</dbReference>